<dbReference type="Pfam" id="PF00078">
    <property type="entry name" value="RVT_1"/>
    <property type="match status" value="1"/>
</dbReference>
<dbReference type="CDD" id="cd01651">
    <property type="entry name" value="RT_G2_intron"/>
    <property type="match status" value="1"/>
</dbReference>
<evidence type="ECO:0000259" key="1">
    <source>
        <dbReference type="PROSITE" id="PS50878"/>
    </source>
</evidence>
<reference evidence="2 3" key="1">
    <citation type="submission" date="2018-08" db="EMBL/GenBank/DDBJ databases">
        <title>A genome reference for cultivated species of the human gut microbiota.</title>
        <authorList>
            <person name="Zou Y."/>
            <person name="Xue W."/>
            <person name="Luo G."/>
        </authorList>
    </citation>
    <scope>NUCLEOTIDE SEQUENCE [LARGE SCALE GENOMIC DNA]</scope>
    <source>
        <strain evidence="2 3">TF08-11</strain>
    </source>
</reference>
<protein>
    <submittedName>
        <fullName evidence="2">Group II intron reverse transcriptase/maturase</fullName>
        <ecNumber evidence="2">2.7.7.49</ecNumber>
    </submittedName>
</protein>
<organism evidence="2 3">
    <name type="scientific">Faecalicoccus pleomorphus</name>
    <dbReference type="NCBI Taxonomy" id="1323"/>
    <lineage>
        <taxon>Bacteria</taxon>
        <taxon>Bacillati</taxon>
        <taxon>Bacillota</taxon>
        <taxon>Erysipelotrichia</taxon>
        <taxon>Erysipelotrichales</taxon>
        <taxon>Erysipelotrichaceae</taxon>
        <taxon>Faecalicoccus</taxon>
    </lineage>
</organism>
<dbReference type="InterPro" id="IPR043502">
    <property type="entry name" value="DNA/RNA_pol_sf"/>
</dbReference>
<gene>
    <name evidence="2" type="primary">ltrA</name>
    <name evidence="2" type="ORF">DXC78_08410</name>
</gene>
<dbReference type="InterPro" id="IPR030931">
    <property type="entry name" value="Group_II_RT_mat"/>
</dbReference>
<keyword evidence="2" id="KW-0695">RNA-directed DNA polymerase</keyword>
<keyword evidence="2" id="KW-0548">Nucleotidyltransferase</keyword>
<keyword evidence="2" id="KW-0808">Transferase</keyword>
<dbReference type="RefSeq" id="WP_117446610.1">
    <property type="nucleotide sequence ID" value="NZ_QUSK01000018.1"/>
</dbReference>
<dbReference type="InterPro" id="IPR051083">
    <property type="entry name" value="GrpII_Intron_Splice-Mob/Def"/>
</dbReference>
<dbReference type="PROSITE" id="PS50878">
    <property type="entry name" value="RT_POL"/>
    <property type="match status" value="1"/>
</dbReference>
<accession>A0A3E3E2X0</accession>
<dbReference type="SUPFAM" id="SSF56672">
    <property type="entry name" value="DNA/RNA polymerases"/>
    <property type="match status" value="1"/>
</dbReference>
<dbReference type="PANTHER" id="PTHR34047:SF8">
    <property type="entry name" value="PROTEIN YKFC"/>
    <property type="match status" value="1"/>
</dbReference>
<dbReference type="GO" id="GO:0003964">
    <property type="term" value="F:RNA-directed DNA polymerase activity"/>
    <property type="evidence" value="ECO:0007669"/>
    <property type="project" value="UniProtKB-KW"/>
</dbReference>
<dbReference type="InterPro" id="IPR000477">
    <property type="entry name" value="RT_dom"/>
</dbReference>
<feature type="domain" description="Reverse transcriptase" evidence="1">
    <location>
        <begin position="57"/>
        <end position="285"/>
    </location>
</feature>
<sequence>MNEPLKLKWHSLYGQMLRDRKLTEAWKQVKANKGSGGMDGETIADFDKKSEERIHEILEKLKTKTYTPSPVRRMYIPKKNGGKRPLGIPVIEDRIVQQTLVNILSPKFENGIFHKCSCGYRPNYGMEKVMQLILWNIEKGRNYIFDCDIKGFFDNIPHKKLMRVLNKYIADGTVLDLIWKWLKAGYTEEGKFLESERGTQQGGVISPLLANIYLNELDWELQKEGIYFVRYADDFLLFANSEEGIIKAGDFAKQIIEELGLEISMEKTKIVDFHHDDFTFVGFDFLHWRNRKKDNKPYFLVNPSEKSLKDFKKKIKDKTRKTLTLKKEEWIKRVNEIIIGKVNYYKTVQKAIELNKQAGQESHCFIKGSIQELHKLDAYIRQRLRMCMIHKHPSIRGAYGKTWKWNIEFFCTTGRIPAAWHYYKEMYPGYTIETYVDIQTKSNKKRKQRKIERLKEKGMKYYTQERIKIIASTGHVLAKG</sequence>
<evidence type="ECO:0000313" key="2">
    <source>
        <dbReference type="EMBL" id="RGD75934.1"/>
    </source>
</evidence>
<name>A0A3E3E2X0_9FIRM</name>
<evidence type="ECO:0000313" key="3">
    <source>
        <dbReference type="Proteomes" id="UP000260721"/>
    </source>
</evidence>
<comment type="caution">
    <text evidence="2">The sequence shown here is derived from an EMBL/GenBank/DDBJ whole genome shotgun (WGS) entry which is preliminary data.</text>
</comment>
<proteinExistence type="predicted"/>
<dbReference type="NCBIfam" id="TIGR04416">
    <property type="entry name" value="group_II_RT_mat"/>
    <property type="match status" value="1"/>
</dbReference>
<dbReference type="Proteomes" id="UP000260721">
    <property type="component" value="Unassembled WGS sequence"/>
</dbReference>
<dbReference type="PANTHER" id="PTHR34047">
    <property type="entry name" value="NUCLEAR INTRON MATURASE 1, MITOCHONDRIAL-RELATED"/>
    <property type="match status" value="1"/>
</dbReference>
<dbReference type="EC" id="2.7.7.49" evidence="2"/>
<dbReference type="EMBL" id="QUSK01000018">
    <property type="protein sequence ID" value="RGD75934.1"/>
    <property type="molecule type" value="Genomic_DNA"/>
</dbReference>
<dbReference type="AlphaFoldDB" id="A0A3E3E2X0"/>